<dbReference type="PANTHER" id="PTHR32410">
    <property type="entry name" value="CYSTEINE/HISTIDINE-RICH C1 DOMAIN FAMILY PROTEIN"/>
    <property type="match status" value="1"/>
</dbReference>
<sequence length="659" mass="76329">MDNHISQLHHNHPLDLVYLQQPNHKNENDHEDEDEDEEKDEDEFVEEDYHGPQCNMCNEQIYSFHLCYYKCKSCNYSSHKFCEELPTQQNHPSHPSHNLTLYPSSKLHNEFMCFVCTLKWKNVYFYFCGICNEAMDIICATMSEQKIKHPSHGHQLGRMPGPKVSSCLACSNKHEGVFFQCTACPGFLISLDCALLPTKLLIQNHTNGNFTHSHPLTLSYSFSYSDIKAKFCPCCRVCDLGFYSHLWVYKCEKCLYYAHVDCATSKREPFMSIFQLASLGKTYKNFKDDEHLNLLRLPFHDEGDNLVKHHISNQKEFISTQLNGETLNHFGHQHPLILFDKQTSYGKKVISLHDPMKRMQLLCDGCVKPIMSVPFYICRHYVDGICCFVLHEWCAKLPLEVQDYAGHHKHTLFLLPKVPYMFFGVYDCDICGLPSNGFAYGCTMCNFYIDINCAFIPKEITHDAHPDHLLSRVKCSKMPKMVCNACQYLMVRKLGFHCVSCNFNIHVECALLLPKVINHKCDKHPLSLRYHPAENHISEYFCEICEDEFNPWRWFYHCTTCAQSMHAACAPLILQHEQATYADDDTCVYKFLNVKFGGTLEIKEHSHQLAFVQGLESDGECNECQQMLQYEMIFKCFECKFALHYECVSSSDSRCSSSP</sequence>
<dbReference type="PROSITE" id="PS50081">
    <property type="entry name" value="ZF_DAG_PE_2"/>
    <property type="match status" value="2"/>
</dbReference>
<reference evidence="6" key="1">
    <citation type="journal article" date="2023" name="bioRxiv">
        <title>Improved chromosome-level genome assembly for marigold (Tagetes erecta).</title>
        <authorList>
            <person name="Jiang F."/>
            <person name="Yuan L."/>
            <person name="Wang S."/>
            <person name="Wang H."/>
            <person name="Xu D."/>
            <person name="Wang A."/>
            <person name="Fan W."/>
        </authorList>
    </citation>
    <scope>NUCLEOTIDE SEQUENCE</scope>
    <source>
        <strain evidence="6">WSJ</strain>
        <tissue evidence="6">Leaf</tissue>
    </source>
</reference>
<keyword evidence="1" id="KW-0479">Metal-binding</keyword>
<dbReference type="InterPro" id="IPR053192">
    <property type="entry name" value="Vacuole_Formation_Reg"/>
</dbReference>
<evidence type="ECO:0000259" key="5">
    <source>
        <dbReference type="PROSITE" id="PS50081"/>
    </source>
</evidence>
<dbReference type="PANTHER" id="PTHR32410:SF216">
    <property type="entry name" value="PHORBOL-ESTER_DAG-TYPE DOMAIN-CONTAINING PROTEIN"/>
    <property type="match status" value="1"/>
</dbReference>
<keyword evidence="7" id="KW-1185">Reference proteome</keyword>
<dbReference type="PROSITE" id="PS00479">
    <property type="entry name" value="ZF_DAG_PE_1"/>
    <property type="match status" value="1"/>
</dbReference>
<feature type="region of interest" description="Disordered" evidence="4">
    <location>
        <begin position="24"/>
        <end position="45"/>
    </location>
</feature>
<dbReference type="SMART" id="SM00109">
    <property type="entry name" value="C1"/>
    <property type="match status" value="3"/>
</dbReference>
<evidence type="ECO:0000313" key="6">
    <source>
        <dbReference type="EMBL" id="KAK1414126.1"/>
    </source>
</evidence>
<name>A0AAD8K350_TARER</name>
<evidence type="ECO:0000256" key="2">
    <source>
        <dbReference type="ARBA" id="ARBA00022737"/>
    </source>
</evidence>
<proteinExistence type="predicted"/>
<comment type="caution">
    <text evidence="6">The sequence shown here is derived from an EMBL/GenBank/DDBJ whole genome shotgun (WGS) entry which is preliminary data.</text>
</comment>
<dbReference type="EMBL" id="JAUHHV010000008">
    <property type="protein sequence ID" value="KAK1414126.1"/>
    <property type="molecule type" value="Genomic_DNA"/>
</dbReference>
<organism evidence="6 7">
    <name type="scientific">Tagetes erecta</name>
    <name type="common">African marigold</name>
    <dbReference type="NCBI Taxonomy" id="13708"/>
    <lineage>
        <taxon>Eukaryota</taxon>
        <taxon>Viridiplantae</taxon>
        <taxon>Streptophyta</taxon>
        <taxon>Embryophyta</taxon>
        <taxon>Tracheophyta</taxon>
        <taxon>Spermatophyta</taxon>
        <taxon>Magnoliopsida</taxon>
        <taxon>eudicotyledons</taxon>
        <taxon>Gunneridae</taxon>
        <taxon>Pentapetalae</taxon>
        <taxon>asterids</taxon>
        <taxon>campanulids</taxon>
        <taxon>Asterales</taxon>
        <taxon>Asteraceae</taxon>
        <taxon>Asteroideae</taxon>
        <taxon>Heliantheae alliance</taxon>
        <taxon>Tageteae</taxon>
        <taxon>Tagetes</taxon>
    </lineage>
</organism>
<evidence type="ECO:0000313" key="7">
    <source>
        <dbReference type="Proteomes" id="UP001229421"/>
    </source>
</evidence>
<evidence type="ECO:0000256" key="4">
    <source>
        <dbReference type="SAM" id="MobiDB-lite"/>
    </source>
</evidence>
<dbReference type="InterPro" id="IPR004146">
    <property type="entry name" value="DC1"/>
</dbReference>
<keyword evidence="2" id="KW-0677">Repeat</keyword>
<dbReference type="GO" id="GO:0046872">
    <property type="term" value="F:metal ion binding"/>
    <property type="evidence" value="ECO:0007669"/>
    <property type="project" value="UniProtKB-KW"/>
</dbReference>
<protein>
    <recommendedName>
        <fullName evidence="5">Phorbol-ester/DAG-type domain-containing protein</fullName>
    </recommendedName>
</protein>
<evidence type="ECO:0000256" key="3">
    <source>
        <dbReference type="ARBA" id="ARBA00022833"/>
    </source>
</evidence>
<accession>A0AAD8K350</accession>
<feature type="compositionally biased region" description="Acidic residues" evidence="4">
    <location>
        <begin position="29"/>
        <end position="45"/>
    </location>
</feature>
<dbReference type="Pfam" id="PF03107">
    <property type="entry name" value="C1_2"/>
    <property type="match status" value="3"/>
</dbReference>
<keyword evidence="3" id="KW-0862">Zinc</keyword>
<dbReference type="InterPro" id="IPR046349">
    <property type="entry name" value="C1-like_sf"/>
</dbReference>
<dbReference type="SUPFAM" id="SSF57889">
    <property type="entry name" value="Cysteine-rich domain"/>
    <property type="match status" value="7"/>
</dbReference>
<gene>
    <name evidence="6" type="ORF">QVD17_29867</name>
</gene>
<evidence type="ECO:0000256" key="1">
    <source>
        <dbReference type="ARBA" id="ARBA00022723"/>
    </source>
</evidence>
<dbReference type="AlphaFoldDB" id="A0AAD8K350"/>
<feature type="domain" description="Phorbol-ester/DAG-type" evidence="5">
    <location>
        <begin position="467"/>
        <end position="521"/>
    </location>
</feature>
<feature type="domain" description="Phorbol-ester/DAG-type" evidence="5">
    <location>
        <begin position="604"/>
        <end position="655"/>
    </location>
</feature>
<dbReference type="InterPro" id="IPR002219">
    <property type="entry name" value="PKC_DAG/PE"/>
</dbReference>
<dbReference type="Proteomes" id="UP001229421">
    <property type="component" value="Unassembled WGS sequence"/>
</dbReference>